<evidence type="ECO:0000256" key="2">
    <source>
        <dbReference type="SAM" id="MobiDB-lite"/>
    </source>
</evidence>
<feature type="coiled-coil region" evidence="1">
    <location>
        <begin position="133"/>
        <end position="170"/>
    </location>
</feature>
<organism evidence="3 4">
    <name type="scientific">Racocetra fulgida</name>
    <dbReference type="NCBI Taxonomy" id="60492"/>
    <lineage>
        <taxon>Eukaryota</taxon>
        <taxon>Fungi</taxon>
        <taxon>Fungi incertae sedis</taxon>
        <taxon>Mucoromycota</taxon>
        <taxon>Glomeromycotina</taxon>
        <taxon>Glomeromycetes</taxon>
        <taxon>Diversisporales</taxon>
        <taxon>Gigasporaceae</taxon>
        <taxon>Racocetra</taxon>
    </lineage>
</organism>
<dbReference type="OrthoDB" id="2305086at2759"/>
<evidence type="ECO:0000256" key="1">
    <source>
        <dbReference type="SAM" id="Coils"/>
    </source>
</evidence>
<accession>A0A9N9GPW7</accession>
<name>A0A9N9GPW7_9GLOM</name>
<feature type="compositionally biased region" description="Polar residues" evidence="2">
    <location>
        <begin position="212"/>
        <end position="231"/>
    </location>
</feature>
<proteinExistence type="predicted"/>
<evidence type="ECO:0000313" key="4">
    <source>
        <dbReference type="Proteomes" id="UP000789396"/>
    </source>
</evidence>
<feature type="region of interest" description="Disordered" evidence="2">
    <location>
        <begin position="178"/>
        <end position="200"/>
    </location>
</feature>
<feature type="non-terminal residue" evidence="3">
    <location>
        <position position="1"/>
    </location>
</feature>
<dbReference type="Proteomes" id="UP000789396">
    <property type="component" value="Unassembled WGS sequence"/>
</dbReference>
<sequence length="332" mass="37469">VEKSTIQPHNKFGTFQMASYIPHLIIPDCDHVLFEKTALANPHSFYRMNLIQGQLEIMPPNPVHNETDQRESIIIAEVVNWCLANEDLVGHHGGSQEGMSIDPIANPPTVRIYSFDADTSSVVWQEFVNPQTLELLRQRVTKLETENTKLKQIIEEIANLRIENTRLKQIIKQNRTTNDASQLPIPSHINGHSDENGSTDSLNLEQVQSDISPEINSNNTPKQVENTSDDASNPDIYARNKESIQKTSAESEQMSIDQTHNTISPEIKIPYDQKVERGLMHELSVCVKENLTIQEINVQIPDLPLEKILIGSDEVTAQIISLQNIIFQNNDT</sequence>
<feature type="region of interest" description="Disordered" evidence="2">
    <location>
        <begin position="212"/>
        <end position="235"/>
    </location>
</feature>
<keyword evidence="4" id="KW-1185">Reference proteome</keyword>
<keyword evidence="1" id="KW-0175">Coiled coil</keyword>
<dbReference type="EMBL" id="CAJVPZ010010208">
    <property type="protein sequence ID" value="CAG8617302.1"/>
    <property type="molecule type" value="Genomic_DNA"/>
</dbReference>
<comment type="caution">
    <text evidence="3">The sequence shown here is derived from an EMBL/GenBank/DDBJ whole genome shotgun (WGS) entry which is preliminary data.</text>
</comment>
<reference evidence="3" key="1">
    <citation type="submission" date="2021-06" db="EMBL/GenBank/DDBJ databases">
        <authorList>
            <person name="Kallberg Y."/>
            <person name="Tangrot J."/>
            <person name="Rosling A."/>
        </authorList>
    </citation>
    <scope>NUCLEOTIDE SEQUENCE</scope>
    <source>
        <strain evidence="3">IN212</strain>
    </source>
</reference>
<protein>
    <submittedName>
        <fullName evidence="3">4870_t:CDS:1</fullName>
    </submittedName>
</protein>
<gene>
    <name evidence="3" type="ORF">RFULGI_LOCUS7220</name>
</gene>
<dbReference type="AlphaFoldDB" id="A0A9N9GPW7"/>
<evidence type="ECO:0000313" key="3">
    <source>
        <dbReference type="EMBL" id="CAG8617302.1"/>
    </source>
</evidence>